<dbReference type="OrthoDB" id="7775611at2"/>
<dbReference type="RefSeq" id="WP_155037706.1">
    <property type="nucleotide sequence ID" value="NZ_JBHGCD010000006.1"/>
</dbReference>
<evidence type="ECO:0000256" key="1">
    <source>
        <dbReference type="SAM" id="MobiDB-lite"/>
    </source>
</evidence>
<feature type="region of interest" description="Disordered" evidence="1">
    <location>
        <begin position="1"/>
        <end position="27"/>
    </location>
</feature>
<proteinExistence type="predicted"/>
<dbReference type="Proteomes" id="UP000449846">
    <property type="component" value="Unassembled WGS sequence"/>
</dbReference>
<gene>
    <name evidence="2" type="ORF">GL300_00925</name>
</gene>
<accession>A0A844HG45</accession>
<reference evidence="2 3" key="1">
    <citation type="submission" date="2019-11" db="EMBL/GenBank/DDBJ databases">
        <authorList>
            <person name="Dong K."/>
        </authorList>
    </citation>
    <scope>NUCLEOTIDE SEQUENCE [LARGE SCALE GENOMIC DNA]</scope>
    <source>
        <strain evidence="2 3">NBRC 112902</strain>
    </source>
</reference>
<protein>
    <submittedName>
        <fullName evidence="2">Uncharacterized protein</fullName>
    </submittedName>
</protein>
<organism evidence="2 3">
    <name type="scientific">Paracoccus litorisediminis</name>
    <dbReference type="NCBI Taxonomy" id="2006130"/>
    <lineage>
        <taxon>Bacteria</taxon>
        <taxon>Pseudomonadati</taxon>
        <taxon>Pseudomonadota</taxon>
        <taxon>Alphaproteobacteria</taxon>
        <taxon>Rhodobacterales</taxon>
        <taxon>Paracoccaceae</taxon>
        <taxon>Paracoccus</taxon>
    </lineage>
</organism>
<dbReference type="AlphaFoldDB" id="A0A844HG45"/>
<keyword evidence="3" id="KW-1185">Reference proteome</keyword>
<sequence length="61" mass="6655">MAKSTSPRKTETPAAPVRKPRAEPRGETFVERLARARTANEMSSIMGLKPITGRSGPKIAY</sequence>
<evidence type="ECO:0000313" key="2">
    <source>
        <dbReference type="EMBL" id="MTH57768.1"/>
    </source>
</evidence>
<evidence type="ECO:0000313" key="3">
    <source>
        <dbReference type="Proteomes" id="UP000449846"/>
    </source>
</evidence>
<comment type="caution">
    <text evidence="2">The sequence shown here is derived from an EMBL/GenBank/DDBJ whole genome shotgun (WGS) entry which is preliminary data.</text>
</comment>
<name>A0A844HG45_9RHOB</name>
<dbReference type="EMBL" id="WMIG01000001">
    <property type="protein sequence ID" value="MTH57768.1"/>
    <property type="molecule type" value="Genomic_DNA"/>
</dbReference>